<gene>
    <name evidence="1" type="ORF">L1987_43477</name>
</gene>
<comment type="caution">
    <text evidence="1">The sequence shown here is derived from an EMBL/GenBank/DDBJ whole genome shotgun (WGS) entry which is preliminary data.</text>
</comment>
<keyword evidence="2" id="KW-1185">Reference proteome</keyword>
<accession>A0ACB9GMI2</accession>
<protein>
    <submittedName>
        <fullName evidence="1">Uncharacterized protein</fullName>
    </submittedName>
</protein>
<organism evidence="1 2">
    <name type="scientific">Smallanthus sonchifolius</name>
    <dbReference type="NCBI Taxonomy" id="185202"/>
    <lineage>
        <taxon>Eukaryota</taxon>
        <taxon>Viridiplantae</taxon>
        <taxon>Streptophyta</taxon>
        <taxon>Embryophyta</taxon>
        <taxon>Tracheophyta</taxon>
        <taxon>Spermatophyta</taxon>
        <taxon>Magnoliopsida</taxon>
        <taxon>eudicotyledons</taxon>
        <taxon>Gunneridae</taxon>
        <taxon>Pentapetalae</taxon>
        <taxon>asterids</taxon>
        <taxon>campanulids</taxon>
        <taxon>Asterales</taxon>
        <taxon>Asteraceae</taxon>
        <taxon>Asteroideae</taxon>
        <taxon>Heliantheae alliance</taxon>
        <taxon>Millerieae</taxon>
        <taxon>Smallanthus</taxon>
    </lineage>
</organism>
<evidence type="ECO:0000313" key="1">
    <source>
        <dbReference type="EMBL" id="KAI3784378.1"/>
    </source>
</evidence>
<evidence type="ECO:0000313" key="2">
    <source>
        <dbReference type="Proteomes" id="UP001056120"/>
    </source>
</evidence>
<dbReference type="EMBL" id="CM042031">
    <property type="protein sequence ID" value="KAI3784378.1"/>
    <property type="molecule type" value="Genomic_DNA"/>
</dbReference>
<dbReference type="Proteomes" id="UP001056120">
    <property type="component" value="Linkage Group LG14"/>
</dbReference>
<name>A0ACB9GMI2_9ASTR</name>
<reference evidence="2" key="1">
    <citation type="journal article" date="2022" name="Mol. Ecol. Resour.">
        <title>The genomes of chicory, endive, great burdock and yacon provide insights into Asteraceae palaeo-polyploidization history and plant inulin production.</title>
        <authorList>
            <person name="Fan W."/>
            <person name="Wang S."/>
            <person name="Wang H."/>
            <person name="Wang A."/>
            <person name="Jiang F."/>
            <person name="Liu H."/>
            <person name="Zhao H."/>
            <person name="Xu D."/>
            <person name="Zhang Y."/>
        </authorList>
    </citation>
    <scope>NUCLEOTIDE SEQUENCE [LARGE SCALE GENOMIC DNA]</scope>
    <source>
        <strain evidence="2">cv. Yunnan</strain>
    </source>
</reference>
<sequence length="102" mass="11458">MWLVRHHSRGPPASEAAPGKGEYERERVCVTHAYSRLKSLFSHCRSSLSARLLLENLKEPRREGVTVVRPLVLSLLVHAPPFSIIAFLSVADKFRVPTFPAL</sequence>
<reference evidence="1 2" key="2">
    <citation type="journal article" date="2022" name="Mol. Ecol. Resour.">
        <title>The genomes of chicory, endive, great burdock and yacon provide insights into Asteraceae paleo-polyploidization history and plant inulin production.</title>
        <authorList>
            <person name="Fan W."/>
            <person name="Wang S."/>
            <person name="Wang H."/>
            <person name="Wang A."/>
            <person name="Jiang F."/>
            <person name="Liu H."/>
            <person name="Zhao H."/>
            <person name="Xu D."/>
            <person name="Zhang Y."/>
        </authorList>
    </citation>
    <scope>NUCLEOTIDE SEQUENCE [LARGE SCALE GENOMIC DNA]</scope>
    <source>
        <strain evidence="2">cv. Yunnan</strain>
        <tissue evidence="1">Leaves</tissue>
    </source>
</reference>
<proteinExistence type="predicted"/>